<dbReference type="AlphaFoldDB" id="A0A1L9VED6"/>
<dbReference type="SUPFAM" id="SSF57701">
    <property type="entry name" value="Zn2/Cys6 DNA-binding domain"/>
    <property type="match status" value="1"/>
</dbReference>
<evidence type="ECO:0000313" key="11">
    <source>
        <dbReference type="Proteomes" id="UP000184300"/>
    </source>
</evidence>
<dbReference type="Proteomes" id="UP000184300">
    <property type="component" value="Unassembled WGS sequence"/>
</dbReference>
<dbReference type="InterPro" id="IPR001138">
    <property type="entry name" value="Zn2Cys6_DnaBD"/>
</dbReference>
<keyword evidence="11" id="KW-1185">Reference proteome</keyword>
<dbReference type="Gene3D" id="4.10.240.10">
    <property type="entry name" value="Zn(2)-C6 fungal-type DNA-binding domain"/>
    <property type="match status" value="1"/>
</dbReference>
<feature type="coiled-coil region" evidence="7">
    <location>
        <begin position="59"/>
        <end position="86"/>
    </location>
</feature>
<keyword evidence="5" id="KW-0804">Transcription</keyword>
<feature type="compositionally biased region" description="Pro residues" evidence="8">
    <location>
        <begin position="282"/>
        <end position="293"/>
    </location>
</feature>
<dbReference type="PROSITE" id="PS00463">
    <property type="entry name" value="ZN2_CY6_FUNGAL_1"/>
    <property type="match status" value="1"/>
</dbReference>
<feature type="domain" description="Zn(2)-C6 fungal-type" evidence="9">
    <location>
        <begin position="15"/>
        <end position="45"/>
    </location>
</feature>
<dbReference type="GeneID" id="34464631"/>
<evidence type="ECO:0000256" key="4">
    <source>
        <dbReference type="ARBA" id="ARBA00023125"/>
    </source>
</evidence>
<proteinExistence type="predicted"/>
<dbReference type="GO" id="GO:0005634">
    <property type="term" value="C:nucleus"/>
    <property type="evidence" value="ECO:0007669"/>
    <property type="project" value="UniProtKB-SubCell"/>
</dbReference>
<name>A0A1L9VED6_ASPGL</name>
<dbReference type="GO" id="GO:0000981">
    <property type="term" value="F:DNA-binding transcription factor activity, RNA polymerase II-specific"/>
    <property type="evidence" value="ECO:0007669"/>
    <property type="project" value="InterPro"/>
</dbReference>
<dbReference type="VEuPathDB" id="FungiDB:ASPGLDRAFT_59321"/>
<evidence type="ECO:0000313" key="10">
    <source>
        <dbReference type="EMBL" id="OJJ82297.1"/>
    </source>
</evidence>
<comment type="subcellular location">
    <subcellularLocation>
        <location evidence="1">Nucleus</location>
    </subcellularLocation>
</comment>
<evidence type="ECO:0000259" key="9">
    <source>
        <dbReference type="PROSITE" id="PS50048"/>
    </source>
</evidence>
<accession>A0A1L9VED6</accession>
<keyword evidence="3" id="KW-0805">Transcription regulation</keyword>
<dbReference type="InterPro" id="IPR050815">
    <property type="entry name" value="TF_fung"/>
</dbReference>
<protein>
    <recommendedName>
        <fullName evidence="9">Zn(2)-C6 fungal-type domain-containing protein</fullName>
    </recommendedName>
</protein>
<dbReference type="OrthoDB" id="2943660at2759"/>
<organism evidence="10 11">
    <name type="scientific">Aspergillus glaucus CBS 516.65</name>
    <dbReference type="NCBI Taxonomy" id="1160497"/>
    <lineage>
        <taxon>Eukaryota</taxon>
        <taxon>Fungi</taxon>
        <taxon>Dikarya</taxon>
        <taxon>Ascomycota</taxon>
        <taxon>Pezizomycotina</taxon>
        <taxon>Eurotiomycetes</taxon>
        <taxon>Eurotiomycetidae</taxon>
        <taxon>Eurotiales</taxon>
        <taxon>Aspergillaceae</taxon>
        <taxon>Aspergillus</taxon>
        <taxon>Aspergillus subgen. Aspergillus</taxon>
    </lineage>
</organism>
<dbReference type="Pfam" id="PF00172">
    <property type="entry name" value="Zn_clus"/>
    <property type="match status" value="1"/>
</dbReference>
<dbReference type="CDD" id="cd00067">
    <property type="entry name" value="GAL4"/>
    <property type="match status" value="1"/>
</dbReference>
<dbReference type="PANTHER" id="PTHR47338:SF9">
    <property type="entry name" value="ZN(II)2CYS6 TRANSCRIPTION FACTOR (EUROFUNG)"/>
    <property type="match status" value="1"/>
</dbReference>
<evidence type="ECO:0000256" key="7">
    <source>
        <dbReference type="SAM" id="Coils"/>
    </source>
</evidence>
<evidence type="ECO:0000256" key="8">
    <source>
        <dbReference type="SAM" id="MobiDB-lite"/>
    </source>
</evidence>
<dbReference type="EMBL" id="KV878902">
    <property type="protein sequence ID" value="OJJ82297.1"/>
    <property type="molecule type" value="Genomic_DNA"/>
</dbReference>
<evidence type="ECO:0000256" key="1">
    <source>
        <dbReference type="ARBA" id="ARBA00004123"/>
    </source>
</evidence>
<keyword evidence="4" id="KW-0238">DNA-binding</keyword>
<dbReference type="STRING" id="1160497.A0A1L9VED6"/>
<evidence type="ECO:0000256" key="5">
    <source>
        <dbReference type="ARBA" id="ARBA00023163"/>
    </source>
</evidence>
<evidence type="ECO:0000256" key="2">
    <source>
        <dbReference type="ARBA" id="ARBA00022723"/>
    </source>
</evidence>
<dbReference type="GO" id="GO:0003677">
    <property type="term" value="F:DNA binding"/>
    <property type="evidence" value="ECO:0007669"/>
    <property type="project" value="UniProtKB-KW"/>
</dbReference>
<keyword evidence="6" id="KW-0539">Nucleus</keyword>
<dbReference type="RefSeq" id="XP_022398995.1">
    <property type="nucleotide sequence ID" value="XM_022548371.1"/>
</dbReference>
<keyword evidence="2" id="KW-0479">Metal-binding</keyword>
<feature type="compositionally biased region" description="Basic and acidic residues" evidence="8">
    <location>
        <begin position="586"/>
        <end position="604"/>
    </location>
</feature>
<gene>
    <name evidence="10" type="ORF">ASPGLDRAFT_59321</name>
</gene>
<dbReference type="SMART" id="SM00066">
    <property type="entry name" value="GAL4"/>
    <property type="match status" value="1"/>
</dbReference>
<reference evidence="11" key="1">
    <citation type="journal article" date="2017" name="Genome Biol.">
        <title>Comparative genomics reveals high biological diversity and specific adaptations in the industrially and medically important fungal genus Aspergillus.</title>
        <authorList>
            <person name="de Vries R.P."/>
            <person name="Riley R."/>
            <person name="Wiebenga A."/>
            <person name="Aguilar-Osorio G."/>
            <person name="Amillis S."/>
            <person name="Uchima C.A."/>
            <person name="Anderluh G."/>
            <person name="Asadollahi M."/>
            <person name="Askin M."/>
            <person name="Barry K."/>
            <person name="Battaglia E."/>
            <person name="Bayram O."/>
            <person name="Benocci T."/>
            <person name="Braus-Stromeyer S.A."/>
            <person name="Caldana C."/>
            <person name="Canovas D."/>
            <person name="Cerqueira G.C."/>
            <person name="Chen F."/>
            <person name="Chen W."/>
            <person name="Choi C."/>
            <person name="Clum A."/>
            <person name="Dos Santos R.A."/>
            <person name="Damasio A.R."/>
            <person name="Diallinas G."/>
            <person name="Emri T."/>
            <person name="Fekete E."/>
            <person name="Flipphi M."/>
            <person name="Freyberg S."/>
            <person name="Gallo A."/>
            <person name="Gournas C."/>
            <person name="Habgood R."/>
            <person name="Hainaut M."/>
            <person name="Harispe M.L."/>
            <person name="Henrissat B."/>
            <person name="Hilden K.S."/>
            <person name="Hope R."/>
            <person name="Hossain A."/>
            <person name="Karabika E."/>
            <person name="Karaffa L."/>
            <person name="Karanyi Z."/>
            <person name="Krasevec N."/>
            <person name="Kuo A."/>
            <person name="Kusch H."/>
            <person name="LaButti K."/>
            <person name="Lagendijk E.L."/>
            <person name="Lapidus A."/>
            <person name="Levasseur A."/>
            <person name="Lindquist E."/>
            <person name="Lipzen A."/>
            <person name="Logrieco A.F."/>
            <person name="MacCabe A."/>
            <person name="Maekelae M.R."/>
            <person name="Malavazi I."/>
            <person name="Melin P."/>
            <person name="Meyer V."/>
            <person name="Mielnichuk N."/>
            <person name="Miskei M."/>
            <person name="Molnar A.P."/>
            <person name="Mule G."/>
            <person name="Ngan C.Y."/>
            <person name="Orejas M."/>
            <person name="Orosz E."/>
            <person name="Ouedraogo J.P."/>
            <person name="Overkamp K.M."/>
            <person name="Park H.-S."/>
            <person name="Perrone G."/>
            <person name="Piumi F."/>
            <person name="Punt P.J."/>
            <person name="Ram A.F."/>
            <person name="Ramon A."/>
            <person name="Rauscher S."/>
            <person name="Record E."/>
            <person name="Riano-Pachon D.M."/>
            <person name="Robert V."/>
            <person name="Roehrig J."/>
            <person name="Ruller R."/>
            <person name="Salamov A."/>
            <person name="Salih N.S."/>
            <person name="Samson R.A."/>
            <person name="Sandor E."/>
            <person name="Sanguinetti M."/>
            <person name="Schuetze T."/>
            <person name="Sepcic K."/>
            <person name="Shelest E."/>
            <person name="Sherlock G."/>
            <person name="Sophianopoulou V."/>
            <person name="Squina F.M."/>
            <person name="Sun H."/>
            <person name="Susca A."/>
            <person name="Todd R.B."/>
            <person name="Tsang A."/>
            <person name="Unkles S.E."/>
            <person name="van de Wiele N."/>
            <person name="van Rossen-Uffink D."/>
            <person name="Oliveira J.V."/>
            <person name="Vesth T.C."/>
            <person name="Visser J."/>
            <person name="Yu J.-H."/>
            <person name="Zhou M."/>
            <person name="Andersen M.R."/>
            <person name="Archer D.B."/>
            <person name="Baker S.E."/>
            <person name="Benoit I."/>
            <person name="Brakhage A.A."/>
            <person name="Braus G.H."/>
            <person name="Fischer R."/>
            <person name="Frisvad J.C."/>
            <person name="Goldman G.H."/>
            <person name="Houbraken J."/>
            <person name="Oakley B."/>
            <person name="Pocsi I."/>
            <person name="Scazzocchio C."/>
            <person name="Seiboth B."/>
            <person name="vanKuyk P.A."/>
            <person name="Wortman J."/>
            <person name="Dyer P.S."/>
            <person name="Grigoriev I.V."/>
        </authorList>
    </citation>
    <scope>NUCLEOTIDE SEQUENCE [LARGE SCALE GENOMIC DNA]</scope>
    <source>
        <strain evidence="11">CBS 516.65</strain>
    </source>
</reference>
<feature type="region of interest" description="Disordered" evidence="8">
    <location>
        <begin position="584"/>
        <end position="604"/>
    </location>
</feature>
<dbReference type="PROSITE" id="PS50048">
    <property type="entry name" value="ZN2_CY6_FUNGAL_2"/>
    <property type="match status" value="1"/>
</dbReference>
<evidence type="ECO:0000256" key="3">
    <source>
        <dbReference type="ARBA" id="ARBA00023015"/>
    </source>
</evidence>
<dbReference type="GO" id="GO:0008270">
    <property type="term" value="F:zinc ion binding"/>
    <property type="evidence" value="ECO:0007669"/>
    <property type="project" value="InterPro"/>
</dbReference>
<evidence type="ECO:0000256" key="6">
    <source>
        <dbReference type="ARBA" id="ARBA00023242"/>
    </source>
</evidence>
<feature type="region of interest" description="Disordered" evidence="8">
    <location>
        <begin position="274"/>
        <end position="310"/>
    </location>
</feature>
<dbReference type="CDD" id="cd12148">
    <property type="entry name" value="fungal_TF_MHR"/>
    <property type="match status" value="1"/>
</dbReference>
<dbReference type="PANTHER" id="PTHR47338">
    <property type="entry name" value="ZN(II)2CYS6 TRANSCRIPTION FACTOR (EUROFUNG)-RELATED"/>
    <property type="match status" value="1"/>
</dbReference>
<keyword evidence="7" id="KW-0175">Coiled coil</keyword>
<dbReference type="InterPro" id="IPR036864">
    <property type="entry name" value="Zn2-C6_fun-type_DNA-bd_sf"/>
</dbReference>
<sequence length="645" mass="72825">MNGDPYFHEPRAKHACEPCRKKKTKCPGEKPICSFCRRLSQRCVYLPKDKVGTVAFKSKNDSKERLHRLEMQVERMHDTIQALSGQTRPTARPEGSAVTLPSSVGFDIHAFPHPPLEVLPYFVEIYKSRIHIQPLPLFNPTLLHEQVALFPRYLLRSLLAVILPFSEHPFYGASKTEAVDFYIRSARETVILRAAEGICTMELLQALCLLTLCDIAAGKQARTVMNISIASRLAKTLKSNHPETSPNEDKARCCWSIYILEQVFTPGPNTLQTDTYPLLNTPAPPSPPKPPLPADFQTPKPPSKQTLGGSASDQGIIGYCIQLISIWGEATTYMRQIHTGQIEDAWLSTSTYHRLIAEFYKFEASLAQAHRYKTVREHLKSAAEVAQYKEYWTTWLLLQTMFHTVQALLNHPLFHIATSRKPDSSFTLRPPSFLQHVVDQALMHSGWTVRLVRMMEELGMRICDPFIGYQVVVTATVHWIFAFASDDTVAERACSDFERCRGLILGMVGEWPHFGQAINGLNYLQSLIQQNDRTTGHHGIPSFKLSVLWDLLDPMSIGRGTDTPSLQPLSSIGERIPTQYVAQLHEPSENREDNGDKHNERGFEDAMGDAQSSMYFHDPLMDEELLGSFDIPVSPQLHFLSFGDL</sequence>